<evidence type="ECO:0000313" key="2">
    <source>
        <dbReference type="Proteomes" id="UP000027192"/>
    </source>
</evidence>
<proteinExistence type="predicted"/>
<evidence type="ECO:0000313" key="1">
    <source>
        <dbReference type="EMBL" id="KDM91099.1"/>
    </source>
</evidence>
<protein>
    <recommendedName>
        <fullName evidence="3">Beta-ketoacyl synthase N-terminal domain-containing protein</fullName>
    </recommendedName>
</protein>
<dbReference type="RefSeq" id="WP_036753284.1">
    <property type="nucleotide sequence ID" value="NZ_JAGSGC010000009.1"/>
</dbReference>
<organism evidence="1 2">
    <name type="scientific">Photobacterium galatheae</name>
    <dbReference type="NCBI Taxonomy" id="1654360"/>
    <lineage>
        <taxon>Bacteria</taxon>
        <taxon>Pseudomonadati</taxon>
        <taxon>Pseudomonadota</taxon>
        <taxon>Gammaproteobacteria</taxon>
        <taxon>Vibrionales</taxon>
        <taxon>Vibrionaceae</taxon>
        <taxon>Photobacterium</taxon>
    </lineage>
</organism>
<evidence type="ECO:0008006" key="3">
    <source>
        <dbReference type="Google" id="ProtNLM"/>
    </source>
</evidence>
<dbReference type="Proteomes" id="UP000027192">
    <property type="component" value="Unassembled WGS sequence"/>
</dbReference>
<sequence>MSSSSARYVLCADAVTAAGFNLDVSVAVARASLDMYETRCLGEGDEKATVAPVTYLDTEESETDRMLGMLTLLVNQLTVQLPGSLSAVPLYVRMPESVTQRLIDEWLTQLQQDEDSQKTISRVVLSHASGHQHFSEVQKALNDEEVLIAVSVDSPMARLNDLAEQQWLQTNQHPWGVIASEGAGGAILASRSFVEAMKIKPLAALDNWCYETGESTHLMSRVLRRQSKAVDDFGLLFSDMTNLRHHQEDYGFAVGARGERLVNPEQIIVSHTLWGYLGDASLFATLALAVHHQDQHFVRSLFLFGADSGRAMLTLSLSESLNPAG</sequence>
<comment type="caution">
    <text evidence="1">The sequence shown here is derived from an EMBL/GenBank/DDBJ whole genome shotgun (WGS) entry which is preliminary data.</text>
</comment>
<dbReference type="STRING" id="1654360.EA58_13175"/>
<gene>
    <name evidence="1" type="ORF">EA58_13175</name>
</gene>
<dbReference type="AlphaFoldDB" id="A0A066RL76"/>
<reference evidence="1 2" key="1">
    <citation type="submission" date="2014-04" db="EMBL/GenBank/DDBJ databases">
        <title>Draft genome sequence of Photobacterium halotolerans S2753: a solonamide, ngercheumicin and holomycin producer.</title>
        <authorList>
            <person name="Machado H.R."/>
            <person name="Gram L."/>
        </authorList>
    </citation>
    <scope>NUCLEOTIDE SEQUENCE [LARGE SCALE GENOMIC DNA]</scope>
    <source>
        <strain evidence="1 2">S2753</strain>
    </source>
</reference>
<dbReference type="EMBL" id="JMIB01000026">
    <property type="protein sequence ID" value="KDM91099.1"/>
    <property type="molecule type" value="Genomic_DNA"/>
</dbReference>
<name>A0A066RL76_9GAMM</name>
<dbReference type="OrthoDB" id="5902815at2"/>
<accession>A0A066RL76</accession>
<keyword evidence="2" id="KW-1185">Reference proteome</keyword>